<dbReference type="PANTHER" id="PTHR35936">
    <property type="entry name" value="MEMBRANE-BOUND LYTIC MUREIN TRANSGLYCOSYLASE F"/>
    <property type="match status" value="1"/>
</dbReference>
<evidence type="ECO:0000256" key="1">
    <source>
        <dbReference type="ARBA" id="ARBA00010333"/>
    </source>
</evidence>
<proteinExistence type="inferred from homology"/>
<dbReference type="RefSeq" id="WP_045986943.1">
    <property type="nucleotide sequence ID" value="NZ_CP063051.1"/>
</dbReference>
<comment type="similarity">
    <text evidence="1">Belongs to the bacterial solute-binding protein 3 family.</text>
</comment>
<dbReference type="Gene3D" id="3.40.190.10">
    <property type="entry name" value="Periplasmic binding protein-like II"/>
    <property type="match status" value="2"/>
</dbReference>
<protein>
    <submittedName>
        <fullName evidence="2">ABC transporter</fullName>
    </submittedName>
</protein>
<evidence type="ECO:0000313" key="2">
    <source>
        <dbReference type="EMBL" id="KJY69330.1"/>
    </source>
</evidence>
<comment type="caution">
    <text evidence="2">The sequence shown here is derived from an EMBL/GenBank/DDBJ whole genome shotgun (WGS) entry which is preliminary data.</text>
</comment>
<dbReference type="SUPFAM" id="SSF53850">
    <property type="entry name" value="Periplasmic binding protein-like II"/>
    <property type="match status" value="1"/>
</dbReference>
<organism evidence="2">
    <name type="scientific">Vibrio coralliilyticus</name>
    <dbReference type="NCBI Taxonomy" id="190893"/>
    <lineage>
        <taxon>Bacteria</taxon>
        <taxon>Pseudomonadati</taxon>
        <taxon>Pseudomonadota</taxon>
        <taxon>Gammaproteobacteria</taxon>
        <taxon>Vibrionales</taxon>
        <taxon>Vibrionaceae</taxon>
        <taxon>Vibrio</taxon>
    </lineage>
</organism>
<dbReference type="PANTHER" id="PTHR35936:SF25">
    <property type="entry name" value="ABC TRANSPORTER SUBSTRATE-BINDING PROTEIN"/>
    <property type="match status" value="1"/>
</dbReference>
<dbReference type="AlphaFoldDB" id="A0A837G3H7"/>
<dbReference type="EMBL" id="JXXR01000020">
    <property type="protein sequence ID" value="KJY69330.1"/>
    <property type="molecule type" value="Genomic_DNA"/>
</dbReference>
<gene>
    <name evidence="2" type="ORF">TW71_18880</name>
</gene>
<name>A0A837G3H7_9VIBR</name>
<accession>A0A837G3H7</accession>
<sequence length="243" mass="26890">MHNLKLMFFSLMLLALPVRGDVLTLTSLEWPPYAGRSLDSQGASVAVVKAAVEAMGHELTVEFYPWERAVHLAKNQAKYAGYFPEYYFEASDLIFSEPIGTGPLGFVENKANPISWSNLQDLKSTKIGVVRGYVNTEELDSMIASGALQSEAVTSDSQNLKKISGQRIPLAVIDSNVLSYLLASDKSLKGAKDKLQMNAKLLEEKQLFIAFGNDETGKKWKSIVDQGLKKIDANQIMSDYFNK</sequence>
<reference evidence="2" key="1">
    <citation type="journal article" date="2015" name="BMC Genomics">
        <title>Genome mining reveals unlocked bioactive potential of marine Gram-negative bacteria.</title>
        <authorList>
            <person name="Machado H."/>
            <person name="Sonnenschein E.C."/>
            <person name="Melchiorsen J."/>
            <person name="Gram L."/>
        </authorList>
    </citation>
    <scope>NUCLEOTIDE SEQUENCE</scope>
    <source>
        <strain evidence="2">S2052</strain>
    </source>
</reference>